<dbReference type="AlphaFoldDB" id="A0AA36DDJ1"/>
<dbReference type="GO" id="GO:0048024">
    <property type="term" value="P:regulation of mRNA splicing, via spliceosome"/>
    <property type="evidence" value="ECO:0007669"/>
    <property type="project" value="TreeGrafter"/>
</dbReference>
<gene>
    <name evidence="2" type="ORF">MSPICULIGERA_LOCUS22769</name>
</gene>
<protein>
    <submittedName>
        <fullName evidence="2">Uncharacterized protein</fullName>
    </submittedName>
</protein>
<feature type="region of interest" description="Disordered" evidence="1">
    <location>
        <begin position="160"/>
        <end position="186"/>
    </location>
</feature>
<dbReference type="GO" id="GO:0005634">
    <property type="term" value="C:nucleus"/>
    <property type="evidence" value="ECO:0007669"/>
    <property type="project" value="TreeGrafter"/>
</dbReference>
<dbReference type="EMBL" id="CATQJA010002700">
    <property type="protein sequence ID" value="CAJ0584726.1"/>
    <property type="molecule type" value="Genomic_DNA"/>
</dbReference>
<keyword evidence="3" id="KW-1185">Reference proteome</keyword>
<dbReference type="InterPro" id="IPR036612">
    <property type="entry name" value="KH_dom_type_1_sf"/>
</dbReference>
<feature type="region of interest" description="Disordered" evidence="1">
    <location>
        <begin position="1"/>
        <end position="25"/>
    </location>
</feature>
<name>A0AA36DDJ1_9BILA</name>
<accession>A0AA36DDJ1</accession>
<organism evidence="2 3">
    <name type="scientific">Mesorhabditis spiculigera</name>
    <dbReference type="NCBI Taxonomy" id="96644"/>
    <lineage>
        <taxon>Eukaryota</taxon>
        <taxon>Metazoa</taxon>
        <taxon>Ecdysozoa</taxon>
        <taxon>Nematoda</taxon>
        <taxon>Chromadorea</taxon>
        <taxon>Rhabditida</taxon>
        <taxon>Rhabditina</taxon>
        <taxon>Rhabditomorpha</taxon>
        <taxon>Rhabditoidea</taxon>
        <taxon>Rhabditidae</taxon>
        <taxon>Mesorhabditinae</taxon>
        <taxon>Mesorhabditis</taxon>
    </lineage>
</organism>
<dbReference type="Gene3D" id="3.30.1370.10">
    <property type="entry name" value="K Homology domain, type 1"/>
    <property type="match status" value="2"/>
</dbReference>
<comment type="caution">
    <text evidence="2">The sequence shown here is derived from an EMBL/GenBank/DDBJ whole genome shotgun (WGS) entry which is preliminary data.</text>
</comment>
<dbReference type="PANTHER" id="PTHR11208">
    <property type="entry name" value="RNA-BINDING PROTEIN RELATED"/>
    <property type="match status" value="1"/>
</dbReference>
<dbReference type="InterPro" id="IPR045071">
    <property type="entry name" value="BBP-like"/>
</dbReference>
<evidence type="ECO:0000313" key="3">
    <source>
        <dbReference type="Proteomes" id="UP001177023"/>
    </source>
</evidence>
<dbReference type="GO" id="GO:0003729">
    <property type="term" value="F:mRNA binding"/>
    <property type="evidence" value="ECO:0007669"/>
    <property type="project" value="TreeGrafter"/>
</dbReference>
<evidence type="ECO:0000256" key="1">
    <source>
        <dbReference type="SAM" id="MobiDB-lite"/>
    </source>
</evidence>
<feature type="compositionally biased region" description="Basic and acidic residues" evidence="1">
    <location>
        <begin position="1"/>
        <end position="13"/>
    </location>
</feature>
<feature type="non-terminal residue" evidence="2">
    <location>
        <position position="393"/>
    </location>
</feature>
<dbReference type="Proteomes" id="UP001177023">
    <property type="component" value="Unassembled WGS sequence"/>
</dbReference>
<proteinExistence type="predicted"/>
<sequence length="393" mass="44844">MSSSHSETEEPSGHKNTATEDDTSMLTQHSEYVTELLGERARLGKPEQPFKHLPRLIEAEINRFLGSMTTESSRTEKLPKRIMLQEKLIVPVDKYPKYNFEPLNVIVQCEDYEDVCRKKLEYAIDKVNVLLNPPPEGKDELKRKQLIDLSIINGTYRPTVATKPHSGSHNRSHLSSPADSYHYSPRGRLEREPPMLDLQKLLNLLSPKSTNGQRDRARPYTDLMGHSHVPLLVRNFRWIPYCLIVQLMLFAVPKFAWTTFGLSADGVNKVVSIISQTRCLKDLTGEERSREIDGICEFFLNTPATMAMASAALRNSQVRISSPSDQLFEYFVNTALMPDGCIALWFIRETGSRRTPSRFYVYRAVWTTSVALVRPTEPGRVHGLRCIRARNCH</sequence>
<dbReference type="PANTHER" id="PTHR11208:SF147">
    <property type="entry name" value="RNA-BINDING PROTEIN ASD-2"/>
    <property type="match status" value="1"/>
</dbReference>
<evidence type="ECO:0000313" key="2">
    <source>
        <dbReference type="EMBL" id="CAJ0584726.1"/>
    </source>
</evidence>
<reference evidence="2" key="1">
    <citation type="submission" date="2023-06" db="EMBL/GenBank/DDBJ databases">
        <authorList>
            <person name="Delattre M."/>
        </authorList>
    </citation>
    <scope>NUCLEOTIDE SEQUENCE</scope>
    <source>
        <strain evidence="2">AF72</strain>
    </source>
</reference>